<sequence length="355" mass="39497">MKRAIHVSFQDGGNDDTCRTGSGAFIFTRSSLVRRVARALLARCHFHSSSSSTSSPGLQSDLRTRSIESEAVKKDKKTTINQIESTLECDINDNSFQTTVCLDKHMRWKKKHDMEKVWRVDGRGSANGRLKACTPFCVILLKCALIWPQSTKQHSFCSGSETLKPSYVHQIALITKKTTLLICCSGTVVTHGSERGGELTGAHNNFERRPWLRQEYLTPQPCTAMAPDKGTFLMICEQPVKSHFKGVKLLHFQSLGERLLGQLAIISEYHYPLKAASPKGVTFSLIGLTLRHGTAQCRKKCPTWICKFVLACKFDHSMSSYSSLNYVMSASSLTDMPVAPHPVGSRQISSIIILE</sequence>
<protein>
    <submittedName>
        <fullName evidence="1">Uncharacterized protein</fullName>
    </submittedName>
</protein>
<dbReference type="EMBL" id="JAAMPC010000005">
    <property type="protein sequence ID" value="KAG2310398.1"/>
    <property type="molecule type" value="Genomic_DNA"/>
</dbReference>
<evidence type="ECO:0000313" key="1">
    <source>
        <dbReference type="EMBL" id="KAG2310398.1"/>
    </source>
</evidence>
<dbReference type="Proteomes" id="UP000886595">
    <property type="component" value="Unassembled WGS sequence"/>
</dbReference>
<evidence type="ECO:0000313" key="2">
    <source>
        <dbReference type="Proteomes" id="UP000886595"/>
    </source>
</evidence>
<accession>A0A8X7VF82</accession>
<organism evidence="1 2">
    <name type="scientific">Brassica carinata</name>
    <name type="common">Ethiopian mustard</name>
    <name type="synonym">Abyssinian cabbage</name>
    <dbReference type="NCBI Taxonomy" id="52824"/>
    <lineage>
        <taxon>Eukaryota</taxon>
        <taxon>Viridiplantae</taxon>
        <taxon>Streptophyta</taxon>
        <taxon>Embryophyta</taxon>
        <taxon>Tracheophyta</taxon>
        <taxon>Spermatophyta</taxon>
        <taxon>Magnoliopsida</taxon>
        <taxon>eudicotyledons</taxon>
        <taxon>Gunneridae</taxon>
        <taxon>Pentapetalae</taxon>
        <taxon>rosids</taxon>
        <taxon>malvids</taxon>
        <taxon>Brassicales</taxon>
        <taxon>Brassicaceae</taxon>
        <taxon>Brassiceae</taxon>
        <taxon>Brassica</taxon>
    </lineage>
</organism>
<proteinExistence type="predicted"/>
<gene>
    <name evidence="1" type="ORF">Bca52824_021955</name>
</gene>
<keyword evidence="2" id="KW-1185">Reference proteome</keyword>
<dbReference type="AlphaFoldDB" id="A0A8X7VF82"/>
<name>A0A8X7VF82_BRACI</name>
<comment type="caution">
    <text evidence="1">The sequence shown here is derived from an EMBL/GenBank/DDBJ whole genome shotgun (WGS) entry which is preliminary data.</text>
</comment>
<reference evidence="1 2" key="1">
    <citation type="submission" date="2020-02" db="EMBL/GenBank/DDBJ databases">
        <authorList>
            <person name="Ma Q."/>
            <person name="Huang Y."/>
            <person name="Song X."/>
            <person name="Pei D."/>
        </authorList>
    </citation>
    <scope>NUCLEOTIDE SEQUENCE [LARGE SCALE GENOMIC DNA]</scope>
    <source>
        <strain evidence="1">Sxm20200214</strain>
        <tissue evidence="1">Leaf</tissue>
    </source>
</reference>